<dbReference type="SUPFAM" id="SSF52091">
    <property type="entry name" value="SpoIIaa-like"/>
    <property type="match status" value="1"/>
</dbReference>
<dbReference type="PROSITE" id="PS50801">
    <property type="entry name" value="STAS"/>
    <property type="match status" value="1"/>
</dbReference>
<comment type="caution">
    <text evidence="2">The sequence shown here is derived from an EMBL/GenBank/DDBJ whole genome shotgun (WGS) entry which is preliminary data.</text>
</comment>
<dbReference type="InterPro" id="IPR002645">
    <property type="entry name" value="STAS_dom"/>
</dbReference>
<dbReference type="Proteomes" id="UP000741863">
    <property type="component" value="Unassembled WGS sequence"/>
</dbReference>
<keyword evidence="3" id="KW-1185">Reference proteome</keyword>
<dbReference type="InterPro" id="IPR036513">
    <property type="entry name" value="STAS_dom_sf"/>
</dbReference>
<evidence type="ECO:0000313" key="2">
    <source>
        <dbReference type="EMBL" id="MBM7634481.1"/>
    </source>
</evidence>
<name>A0ABS2PGL1_9BACL</name>
<reference evidence="2 3" key="1">
    <citation type="submission" date="2021-01" db="EMBL/GenBank/DDBJ databases">
        <title>Genomic Encyclopedia of Type Strains, Phase IV (KMG-IV): sequencing the most valuable type-strain genomes for metagenomic binning, comparative biology and taxonomic classification.</title>
        <authorList>
            <person name="Goeker M."/>
        </authorList>
    </citation>
    <scope>NUCLEOTIDE SEQUENCE [LARGE SCALE GENOMIC DNA]</scope>
    <source>
        <strain evidence="2 3">DSM 25540</strain>
    </source>
</reference>
<accession>A0ABS2PGL1</accession>
<dbReference type="Gene3D" id="3.30.750.24">
    <property type="entry name" value="STAS domain"/>
    <property type="match status" value="1"/>
</dbReference>
<dbReference type="EMBL" id="JAFBEC010000013">
    <property type="protein sequence ID" value="MBM7634481.1"/>
    <property type="molecule type" value="Genomic_DNA"/>
</dbReference>
<organism evidence="2 3">
    <name type="scientific">Geomicrobium sediminis</name>
    <dbReference type="NCBI Taxonomy" id="1347788"/>
    <lineage>
        <taxon>Bacteria</taxon>
        <taxon>Bacillati</taxon>
        <taxon>Bacillota</taxon>
        <taxon>Bacilli</taxon>
        <taxon>Bacillales</taxon>
        <taxon>Geomicrobium</taxon>
    </lineage>
</organism>
<dbReference type="Pfam" id="PF01740">
    <property type="entry name" value="STAS"/>
    <property type="match status" value="1"/>
</dbReference>
<evidence type="ECO:0000313" key="3">
    <source>
        <dbReference type="Proteomes" id="UP000741863"/>
    </source>
</evidence>
<protein>
    <submittedName>
        <fullName evidence="2">Anti-anti-sigma regulatory factor</fullName>
    </submittedName>
</protein>
<proteinExistence type="predicted"/>
<sequence>MTLLHDLLQQEFRKTKAHRPHCNVMDCLAAYIKQLHFYVEKEPSVLEAKKDITSLAKYHVERLKTFHQHTTFYKRRQSLYRMIMEALVGKLDEGYSNKSINQTIFEQIELYEHTYAVRYQLELDSYLHHQNSTLLSLNKTIAVWPIQDLYYQTDHNSALFSVLQEAKRRRVHDLIIDLTAVNQLSATATKQFNDRLVTAQLIGVEICLTGILPNVSESLVLYDQDHLVDQFKIFPSLQIALVELQKGDE</sequence>
<feature type="domain" description="STAS" evidence="1">
    <location>
        <begin position="159"/>
        <end position="244"/>
    </location>
</feature>
<gene>
    <name evidence="2" type="ORF">JOD17_003600</name>
</gene>
<dbReference type="RefSeq" id="WP_204699288.1">
    <property type="nucleotide sequence ID" value="NZ_JAFBEC010000013.1"/>
</dbReference>
<evidence type="ECO:0000259" key="1">
    <source>
        <dbReference type="PROSITE" id="PS50801"/>
    </source>
</evidence>